<keyword evidence="2" id="KW-0812">Transmembrane</keyword>
<comment type="caution">
    <text evidence="3">The sequence shown here is derived from an EMBL/GenBank/DDBJ whole genome shotgun (WGS) entry which is preliminary data.</text>
</comment>
<gene>
    <name evidence="3" type="ORF">FZC74_05110</name>
</gene>
<evidence type="ECO:0000256" key="1">
    <source>
        <dbReference type="SAM" id="MobiDB-lite"/>
    </source>
</evidence>
<keyword evidence="2" id="KW-1133">Transmembrane helix</keyword>
<proteinExistence type="predicted"/>
<evidence type="ECO:0000313" key="3">
    <source>
        <dbReference type="EMBL" id="TYS61659.1"/>
    </source>
</evidence>
<sequence length="63" mass="7191">MRPLKRCEEAQTPSRGKRSHLRKGTAGINQSIKKPLNSSYYNISCIPILSYVIIISNDMERIN</sequence>
<dbReference type="EMBL" id="VTEU01000001">
    <property type="protein sequence ID" value="TYS61659.1"/>
    <property type="molecule type" value="Genomic_DNA"/>
</dbReference>
<reference evidence="3 4" key="1">
    <citation type="submission" date="2019-08" db="EMBL/GenBank/DDBJ databases">
        <title>Bacillus genomes from the desert of Cuatro Cienegas, Coahuila.</title>
        <authorList>
            <person name="Olmedo-Alvarez G."/>
        </authorList>
    </citation>
    <scope>NUCLEOTIDE SEQUENCE [LARGE SCALE GENOMIC DNA]</scope>
    <source>
        <strain evidence="3 4">CH88_3T</strain>
    </source>
</reference>
<keyword evidence="2" id="KW-0472">Membrane</keyword>
<accession>A0AA94WRU4</accession>
<organism evidence="3 4">
    <name type="scientific">Sutcliffiella horikoshii</name>
    <dbReference type="NCBI Taxonomy" id="79883"/>
    <lineage>
        <taxon>Bacteria</taxon>
        <taxon>Bacillati</taxon>
        <taxon>Bacillota</taxon>
        <taxon>Bacilli</taxon>
        <taxon>Bacillales</taxon>
        <taxon>Bacillaceae</taxon>
        <taxon>Sutcliffiella</taxon>
    </lineage>
</organism>
<evidence type="ECO:0000313" key="4">
    <source>
        <dbReference type="Proteomes" id="UP000323393"/>
    </source>
</evidence>
<feature type="region of interest" description="Disordered" evidence="1">
    <location>
        <begin position="1"/>
        <end position="28"/>
    </location>
</feature>
<name>A0AA94WRU4_9BACI</name>
<feature type="transmembrane region" description="Helical" evidence="2">
    <location>
        <begin position="39"/>
        <end position="57"/>
    </location>
</feature>
<evidence type="ECO:0000256" key="2">
    <source>
        <dbReference type="SAM" id="Phobius"/>
    </source>
</evidence>
<dbReference type="Proteomes" id="UP000323393">
    <property type="component" value="Unassembled WGS sequence"/>
</dbReference>
<protein>
    <submittedName>
        <fullName evidence="3">Uncharacterized protein</fullName>
    </submittedName>
</protein>
<dbReference type="AlphaFoldDB" id="A0AA94WRU4"/>